<accession>A0A819X364</accession>
<organism evidence="1 2">
    <name type="scientific">Rotaria socialis</name>
    <dbReference type="NCBI Taxonomy" id="392032"/>
    <lineage>
        <taxon>Eukaryota</taxon>
        <taxon>Metazoa</taxon>
        <taxon>Spiralia</taxon>
        <taxon>Gnathifera</taxon>
        <taxon>Rotifera</taxon>
        <taxon>Eurotatoria</taxon>
        <taxon>Bdelloidea</taxon>
        <taxon>Philodinida</taxon>
        <taxon>Philodinidae</taxon>
        <taxon>Rotaria</taxon>
    </lineage>
</organism>
<proteinExistence type="predicted"/>
<dbReference type="Proteomes" id="UP000663873">
    <property type="component" value="Unassembled WGS sequence"/>
</dbReference>
<reference evidence="1" key="1">
    <citation type="submission" date="2021-02" db="EMBL/GenBank/DDBJ databases">
        <authorList>
            <person name="Nowell W R."/>
        </authorList>
    </citation>
    <scope>NUCLEOTIDE SEQUENCE</scope>
</reference>
<sequence length="106" mass="12791">MYTEYKSIPKTTDEHQCCFLPCISHHIHSQPSSNDSINCITKDTKQEYEQRQKIEAFVFAKLEEYSQEKSTNLFHLTTHFYIRRRLKRDVKHLSKRFDSNYVSEEK</sequence>
<gene>
    <name evidence="1" type="ORF">UJA718_LOCUS2459</name>
</gene>
<feature type="non-terminal residue" evidence="1">
    <location>
        <position position="1"/>
    </location>
</feature>
<comment type="caution">
    <text evidence="1">The sequence shown here is derived from an EMBL/GenBank/DDBJ whole genome shotgun (WGS) entry which is preliminary data.</text>
</comment>
<keyword evidence="2" id="KW-1185">Reference proteome</keyword>
<dbReference type="AlphaFoldDB" id="A0A819X364"/>
<name>A0A819X364_9BILA</name>
<evidence type="ECO:0000313" key="1">
    <source>
        <dbReference type="EMBL" id="CAF4134420.1"/>
    </source>
</evidence>
<evidence type="ECO:0000313" key="2">
    <source>
        <dbReference type="Proteomes" id="UP000663873"/>
    </source>
</evidence>
<dbReference type="EMBL" id="CAJOBP010000169">
    <property type="protein sequence ID" value="CAF4134420.1"/>
    <property type="molecule type" value="Genomic_DNA"/>
</dbReference>
<protein>
    <submittedName>
        <fullName evidence="1">Uncharacterized protein</fullName>
    </submittedName>
</protein>